<dbReference type="InterPro" id="IPR029065">
    <property type="entry name" value="Enolase_C-like"/>
</dbReference>
<comment type="caution">
    <text evidence="5">The sequence shown here is derived from an EMBL/GenBank/DDBJ whole genome shotgun (WGS) entry which is preliminary data.</text>
</comment>
<dbReference type="SUPFAM" id="SSF51604">
    <property type="entry name" value="Enolase C-terminal domain-like"/>
    <property type="match status" value="1"/>
</dbReference>
<evidence type="ECO:0000256" key="1">
    <source>
        <dbReference type="ARBA" id="ARBA00022723"/>
    </source>
</evidence>
<evidence type="ECO:0000259" key="4">
    <source>
        <dbReference type="Pfam" id="PF13378"/>
    </source>
</evidence>
<feature type="domain" description="Enolase C-terminal" evidence="4">
    <location>
        <begin position="171"/>
        <end position="226"/>
    </location>
</feature>
<dbReference type="InterPro" id="IPR013341">
    <property type="entry name" value="Mandelate_racemase_N_dom"/>
</dbReference>
<gene>
    <name evidence="5" type="ORF">SYYSPA8_29255</name>
</gene>
<organism evidence="5 6">
    <name type="scientific">Streptomyces yaizuensis</name>
    <dbReference type="NCBI Taxonomy" id="2989713"/>
    <lineage>
        <taxon>Bacteria</taxon>
        <taxon>Bacillati</taxon>
        <taxon>Actinomycetota</taxon>
        <taxon>Actinomycetes</taxon>
        <taxon>Kitasatosporales</taxon>
        <taxon>Streptomycetaceae</taxon>
        <taxon>Streptomyces</taxon>
    </lineage>
</organism>
<feature type="region of interest" description="Disordered" evidence="2">
    <location>
        <begin position="226"/>
        <end position="249"/>
    </location>
</feature>
<dbReference type="Gene3D" id="3.30.390.10">
    <property type="entry name" value="Enolase-like, N-terminal domain"/>
    <property type="match status" value="1"/>
</dbReference>
<dbReference type="Pfam" id="PF13378">
    <property type="entry name" value="MR_MLE_C"/>
    <property type="match status" value="1"/>
</dbReference>
<dbReference type="Pfam" id="PF02746">
    <property type="entry name" value="MR_MLE_N"/>
    <property type="match status" value="1"/>
</dbReference>
<dbReference type="PANTHER" id="PTHR48073">
    <property type="entry name" value="O-SUCCINYLBENZOATE SYNTHASE-RELATED"/>
    <property type="match status" value="1"/>
</dbReference>
<evidence type="ECO:0000313" key="5">
    <source>
        <dbReference type="EMBL" id="GLF98470.1"/>
    </source>
</evidence>
<dbReference type="Gene3D" id="3.20.20.120">
    <property type="entry name" value="Enolase-like C-terminal domain"/>
    <property type="match status" value="1"/>
</dbReference>
<accession>A0ABQ5P7A8</accession>
<name>A0ABQ5P7A8_9ACTN</name>
<dbReference type="PANTHER" id="PTHR48073:SF2">
    <property type="entry name" value="O-SUCCINYLBENZOATE SYNTHASE"/>
    <property type="match status" value="1"/>
</dbReference>
<dbReference type="EMBL" id="BSBI01000014">
    <property type="protein sequence ID" value="GLF98470.1"/>
    <property type="molecule type" value="Genomic_DNA"/>
</dbReference>
<evidence type="ECO:0000313" key="6">
    <source>
        <dbReference type="Proteomes" id="UP001291653"/>
    </source>
</evidence>
<keyword evidence="1" id="KW-0479">Metal-binding</keyword>
<dbReference type="RefSeq" id="WP_323450443.1">
    <property type="nucleotide sequence ID" value="NZ_BSBI01000014.1"/>
</dbReference>
<dbReference type="Proteomes" id="UP001291653">
    <property type="component" value="Unassembled WGS sequence"/>
</dbReference>
<evidence type="ECO:0000256" key="2">
    <source>
        <dbReference type="SAM" id="MobiDB-lite"/>
    </source>
</evidence>
<dbReference type="InterPro" id="IPR036849">
    <property type="entry name" value="Enolase-like_C_sf"/>
</dbReference>
<proteinExistence type="predicted"/>
<evidence type="ECO:0000259" key="3">
    <source>
        <dbReference type="Pfam" id="PF02746"/>
    </source>
</evidence>
<dbReference type="SUPFAM" id="SSF54826">
    <property type="entry name" value="Enolase N-terminal domain-like"/>
    <property type="match status" value="1"/>
</dbReference>
<reference evidence="5 6" key="1">
    <citation type="submission" date="2022-10" db="EMBL/GenBank/DDBJ databases">
        <title>Draft genome sequence of Streptomyces sp. YSPA8.</title>
        <authorList>
            <person name="Moriuchi R."/>
            <person name="Dohra H."/>
            <person name="Yamamura H."/>
            <person name="Kodani S."/>
        </authorList>
    </citation>
    <scope>NUCLEOTIDE SEQUENCE [LARGE SCALE GENOMIC DNA]</scope>
    <source>
        <strain evidence="5 6">YSPA8</strain>
    </source>
</reference>
<dbReference type="InterPro" id="IPR029017">
    <property type="entry name" value="Enolase-like_N"/>
</dbReference>
<feature type="domain" description="Mandelate racemase/muconate lactonizing enzyme N-terminal" evidence="3">
    <location>
        <begin position="52"/>
        <end position="149"/>
    </location>
</feature>
<keyword evidence="6" id="KW-1185">Reference proteome</keyword>
<evidence type="ECO:0008006" key="7">
    <source>
        <dbReference type="Google" id="ProtNLM"/>
    </source>
</evidence>
<sequence length="249" mass="25931">MPAPTQQPAPGPFGDALPVERVETFAVALPTRRSFSVSGGPVTVAGRPSIRILVRVTARGGAHGWGEATPLPSWTDETAESIVTTVDRYLAPALLGLPAWHLDAVDRAFDRAISRGYTIGAPLARGALDMALHDLLGRAAGVPLGVLWGQRRRDTAELGWIVSGGTPAEAAQSVAEGVSAGYRAFKVKIGLYGEEGDAAVVAAVREHAPTAAPVWVDANQAVHRADRPADGPAAGRHRGLGLRTAAARQ</sequence>
<protein>
    <recommendedName>
        <fullName evidence="7">Mandelate racemase/muconate lactonizing enzyme N-terminal domain-containing protein</fullName>
    </recommendedName>
</protein>